<comment type="caution">
    <text evidence="1">The sequence shown here is derived from an EMBL/GenBank/DDBJ whole genome shotgun (WGS) entry which is preliminary data.</text>
</comment>
<reference evidence="1 2" key="1">
    <citation type="submission" date="2023-10" db="EMBL/GenBank/DDBJ databases">
        <title>Development of a sustainable strategy for remediation of hydrocarbon-contaminated territories based on the waste exchange concept.</title>
        <authorList>
            <person name="Krivoruchko A."/>
        </authorList>
    </citation>
    <scope>NUCLEOTIDE SEQUENCE [LARGE SCALE GENOMIC DNA]</scope>
    <source>
        <strain evidence="1 2">IEGM 1236</strain>
    </source>
</reference>
<sequence length="345" mass="37655">MKDEVQQAGDNATQINAATVVNNQINIQISDGSGLTDFLNKASLRTTGGNEIADLVEIARQAVREEFNSLLGQLVDATKDRPEYHAFATLRALAAVEEGQTAFAQADCDPAVGEDLGKLIIEIVNAEPRSLRERVLKEAMRCIPRLSAPQIDALAVIHIVAQVIFAEPPGSPEVIVKKICEEVAPFLPSSCRFVDYQYMAACGLGMVSNLGFYSNAFETIRRSHTYWLQTGVPRDVILEVGEHHLKQLDDGSFVVSENAVAIQTDNSIPEITSKLSNALESTLPSVDQLTEMFRAESTEITDGLIAMATFNAYDFALTAIGAAIGNIRWHSVSDKAMDFDFLVNY</sequence>
<name>A0ABU4EVY9_WILMA</name>
<evidence type="ECO:0000313" key="1">
    <source>
        <dbReference type="EMBL" id="MDV7135413.1"/>
    </source>
</evidence>
<dbReference type="EMBL" id="JAWLUM010000003">
    <property type="protein sequence ID" value="MDV7135413.1"/>
    <property type="molecule type" value="Genomic_DNA"/>
</dbReference>
<accession>A0ABU4EVY9</accession>
<evidence type="ECO:0000313" key="2">
    <source>
        <dbReference type="Proteomes" id="UP001185792"/>
    </source>
</evidence>
<dbReference type="RefSeq" id="WP_317713872.1">
    <property type="nucleotide sequence ID" value="NZ_JAWLUM010000003.1"/>
</dbReference>
<gene>
    <name evidence="1" type="ORF">R4198_17060</name>
</gene>
<dbReference type="NCBIfam" id="NF045477">
    <property type="entry name" value="LPO_1073_dom"/>
    <property type="match status" value="1"/>
</dbReference>
<organism evidence="1 2">
    <name type="scientific">Williamsia marianensis</name>
    <dbReference type="NCBI Taxonomy" id="85044"/>
    <lineage>
        <taxon>Bacteria</taxon>
        <taxon>Bacillati</taxon>
        <taxon>Actinomycetota</taxon>
        <taxon>Actinomycetes</taxon>
        <taxon>Mycobacteriales</taxon>
        <taxon>Nocardiaceae</taxon>
        <taxon>Williamsia</taxon>
    </lineage>
</organism>
<dbReference type="Proteomes" id="UP001185792">
    <property type="component" value="Unassembled WGS sequence"/>
</dbReference>
<proteinExistence type="predicted"/>
<keyword evidence="2" id="KW-1185">Reference proteome</keyword>
<protein>
    <submittedName>
        <fullName evidence="1">Uncharacterized protein</fullName>
    </submittedName>
</protein>
<dbReference type="InterPro" id="IPR053773">
    <property type="entry name" value="Vpar_1526-like"/>
</dbReference>